<keyword evidence="1" id="KW-0472">Membrane</keyword>
<dbReference type="OrthoDB" id="9894043at2"/>
<dbReference type="RefSeq" id="WP_159447204.1">
    <property type="nucleotide sequence ID" value="NZ_FUYC01000011.1"/>
</dbReference>
<keyword evidence="1" id="KW-0812">Transmembrane</keyword>
<evidence type="ECO:0000313" key="2">
    <source>
        <dbReference type="EMBL" id="SKA89397.1"/>
    </source>
</evidence>
<sequence length="55" mass="6277">MEMVRYIIRPEGSGQVWQNERFSNRLLQSRFAGAVKTVFWVAASVALFAAMSQLQ</sequence>
<reference evidence="2 3" key="1">
    <citation type="submission" date="2017-02" db="EMBL/GenBank/DDBJ databases">
        <authorList>
            <person name="Peterson S.W."/>
        </authorList>
    </citation>
    <scope>NUCLEOTIDE SEQUENCE [LARGE SCALE GENOMIC DNA]</scope>
    <source>
        <strain evidence="2 3">DSM 16080</strain>
    </source>
</reference>
<dbReference type="EMBL" id="FUYC01000011">
    <property type="protein sequence ID" value="SKA89397.1"/>
    <property type="molecule type" value="Genomic_DNA"/>
</dbReference>
<organism evidence="2 3">
    <name type="scientific">Paucidesulfovibrio gracilis DSM 16080</name>
    <dbReference type="NCBI Taxonomy" id="1121449"/>
    <lineage>
        <taxon>Bacteria</taxon>
        <taxon>Pseudomonadati</taxon>
        <taxon>Thermodesulfobacteriota</taxon>
        <taxon>Desulfovibrionia</taxon>
        <taxon>Desulfovibrionales</taxon>
        <taxon>Desulfovibrionaceae</taxon>
        <taxon>Paucidesulfovibrio</taxon>
    </lineage>
</organism>
<gene>
    <name evidence="2" type="ORF">SAMN02745704_02132</name>
</gene>
<proteinExistence type="predicted"/>
<evidence type="ECO:0000256" key="1">
    <source>
        <dbReference type="SAM" id="Phobius"/>
    </source>
</evidence>
<dbReference type="Proteomes" id="UP000190027">
    <property type="component" value="Unassembled WGS sequence"/>
</dbReference>
<evidence type="ECO:0000313" key="3">
    <source>
        <dbReference type="Proteomes" id="UP000190027"/>
    </source>
</evidence>
<keyword evidence="3" id="KW-1185">Reference proteome</keyword>
<dbReference type="AlphaFoldDB" id="A0A1T4XIR4"/>
<keyword evidence="1" id="KW-1133">Transmembrane helix</keyword>
<name>A0A1T4XIR4_9BACT</name>
<protein>
    <submittedName>
        <fullName evidence="2">Uncharacterized protein</fullName>
    </submittedName>
</protein>
<feature type="transmembrane region" description="Helical" evidence="1">
    <location>
        <begin position="31"/>
        <end position="51"/>
    </location>
</feature>
<accession>A0A1T4XIR4</accession>